<dbReference type="InParanoid" id="A0A7E6E0E1"/>
<feature type="region of interest" description="Disordered" evidence="1">
    <location>
        <begin position="313"/>
        <end position="341"/>
    </location>
</feature>
<name>A0A7E6E0E1_9CHIR</name>
<sequence length="1706" mass="187783">MSASLPFTVVSVQKVRIFPFGTLTCVALFCFAFQHSTCLSREEPQNCGDETPCTEKEPDQPGCPEGGLCPGPLPASCPPGTFLSRVGPHNTSFCHRCPRGFFNPWPGQDACFPCGSEATQPEEGKDACICPGPGRVFQPSDGQCPCLPGHQDAGEPRGCVRREHKSCKDGATWNQEGLCLTKDQWNDHCAHEVCATPGDARGYDPGLGLCLCWGQHSSGTCDPLCSEGQRHVLQLSCSEGIPQISTTEDTKSQEFYLLDKPSSPRAVGHPCHLDQRQKPVPLYVVRMDGTGFLGLTRPGCELLLALGLPLRESRSPGQDAGKSKEGHLTHPRSPSLNSTYLGDLSPPDPGIPNPTVCLQINDTLAFLVTREHYPEYDLGHFYNTLAEFDWGRFRALAEEAPFHDQSPFFFLQQFQQPGVYVFHLSSNRHRKMYVRTLPPGGQCFPEGPFAPTTPRYLIQTGIARIPSPLKRPDWPGVLGEIVLLLGLCLLLLIQCHSLSWARKATPQPTFRKHQQGYNLHAYTSPRTGMTSVRRGGSHQDSDTPRVEGGNGWEAEDQVDLEWFDTETFYEILLRQSLSVTTRLSQTKEELKLLCLKLVNEARSLRQLWSAACGTPVSTDQPLGSPEKKHQQAAEAAARAAEEEARRRRHLAGEYAASLSHQLKLLRQDLRARQEQWASFCSALLAAQRLLKAQTGSWPAKSSQTEQNPEGEISQLDAVLSHLSWALLQEGHRMKAWGVLGTGTGAELLQPVSASPEGGADDINVNPITKLKVPGPKCSMLPASGCRGSIPSGYFIHPDTGRVLPEAGNLGYDLQAATLVPTTDFSSGGVRTSEAPILPYVPYPTCPATGSPPATCLPVLQPRRTSQLGAVMTDPITGIEVPVLAVTLHPQTRQWLTLGGTYCNPLTKTLAPLELGGPMEDPVTGGIAPILGVGLDENTGQVLALGGLRDASGNLMMPGDNFVEPLSRKTVRLQGASQQEGQTVPHMGGSQALLDTNVLVAQRQVIAVLQWCQQRPVSRVQGLLEAAIKDMRQALALSLHHILQQARRLERQLETAHGIEASGGKIGMMCYPGTELWVPVLYGMEIPDPEGSGLMVPILGIECDRNATDVTPLAGSMEDATGKGLVPISIGAQAIDPLTGEPGPVIGAHTDPSTGVVVPIVQVLEALPRGVRDLGLLDTLERELRAREQYWHHQEQEEMQLAEHLGDLSRELLSTPGKDARQQLRAAEDTCVALESCCLQETQRRARALSVHNGPERGLLSQVDREEWEQEAQVALGFWKVLQSLRQAAEKLRQAVGHLQGQEKEIWLEQSPQVWNHRNRHRKVVQHLSDEFQAAVRERQSFLDRALSQLQYQRKLSHLQLLHTQIVASGTPVCLENYPGNRFYGSVTTSLRGQVAACSLLIPFLKKLTVAIVEAQGQGLRLEDQRPGTDADKVDIMLTSPLFSVLKKLDIQPKAYREGAELQGQGHHKLAPKVPLQDLPKSQRIEKEELITVQPMDLSGREFVVYQYGLSILHLLIPQLHTPEVTLQIASCLPAMESSDNAFQGSFFYQNDEHILFVKRECLASVGSFILLLIHCLAHITEDDFHQDSNPAFLRSFYKGLKAYFREAFSITLQMSAVSWDSELDQSISAILLGEQPISEGERDLLSKLIERKHESHLEPESSEEYIKKNKDLLLFTNMEHFLKSILAAEQQTPRKPRDQFGGKDKI</sequence>
<dbReference type="SMART" id="SM01411">
    <property type="entry name" value="Ephrin_rec_like"/>
    <property type="match status" value="1"/>
</dbReference>
<dbReference type="KEGG" id="pdic:118501200"/>
<dbReference type="RefSeq" id="XP_035884485.1">
    <property type="nucleotide sequence ID" value="XM_036028592.1"/>
</dbReference>
<dbReference type="Gene3D" id="2.10.50.10">
    <property type="entry name" value="Tumor Necrosis Factor Receptor, subunit A, domain 2"/>
    <property type="match status" value="1"/>
</dbReference>
<evidence type="ECO:0000313" key="3">
    <source>
        <dbReference type="RefSeq" id="XP_035884485.1"/>
    </source>
</evidence>
<evidence type="ECO:0000256" key="1">
    <source>
        <dbReference type="SAM" id="MobiDB-lite"/>
    </source>
</evidence>
<dbReference type="OrthoDB" id="439917at2759"/>
<accession>A0A7E6E0E1</accession>
<dbReference type="PANTHER" id="PTHR47236">
    <property type="entry name" value="GENE, 32742-RELATED-RELATED"/>
    <property type="match status" value="1"/>
</dbReference>
<dbReference type="PANTHER" id="PTHR47236:SF5">
    <property type="entry name" value="GENE, 32742-RELATED"/>
    <property type="match status" value="1"/>
</dbReference>
<dbReference type="GeneID" id="118501200"/>
<proteinExistence type="predicted"/>
<reference evidence="3" key="1">
    <citation type="submission" date="2025-08" db="UniProtKB">
        <authorList>
            <consortium name="RefSeq"/>
        </authorList>
    </citation>
    <scope>IDENTIFICATION</scope>
    <source>
        <tissue evidence="3">Muscle</tissue>
    </source>
</reference>
<organism evidence="2 3">
    <name type="scientific">Phyllostomus discolor</name>
    <name type="common">pale spear-nosed bat</name>
    <dbReference type="NCBI Taxonomy" id="89673"/>
    <lineage>
        <taxon>Eukaryota</taxon>
        <taxon>Metazoa</taxon>
        <taxon>Chordata</taxon>
        <taxon>Craniata</taxon>
        <taxon>Vertebrata</taxon>
        <taxon>Euteleostomi</taxon>
        <taxon>Mammalia</taxon>
        <taxon>Eutheria</taxon>
        <taxon>Laurasiatheria</taxon>
        <taxon>Chiroptera</taxon>
        <taxon>Yangochiroptera</taxon>
        <taxon>Phyllostomidae</taxon>
        <taxon>Phyllostominae</taxon>
        <taxon>Phyllostomus</taxon>
    </lineage>
</organism>
<dbReference type="Proteomes" id="UP000504628">
    <property type="component" value="Chromosome 6"/>
</dbReference>
<evidence type="ECO:0000313" key="2">
    <source>
        <dbReference type="Proteomes" id="UP000504628"/>
    </source>
</evidence>
<protein>
    <submittedName>
        <fullName evidence="3">Uncharacterized protein LOC118501200 isoform X1</fullName>
    </submittedName>
</protein>
<keyword evidence="2" id="KW-1185">Reference proteome</keyword>
<feature type="region of interest" description="Disordered" evidence="1">
    <location>
        <begin position="528"/>
        <end position="551"/>
    </location>
</feature>
<gene>
    <name evidence="3" type="primary">LOC118501200</name>
</gene>
<feature type="region of interest" description="Disordered" evidence="1">
    <location>
        <begin position="616"/>
        <end position="642"/>
    </location>
</feature>